<dbReference type="Gene3D" id="3.40.50.1820">
    <property type="entry name" value="alpha/beta hydrolase"/>
    <property type="match status" value="1"/>
</dbReference>
<name>A0ABR4IVA5_9EURO</name>
<dbReference type="PANTHER" id="PTHR48070">
    <property type="entry name" value="ESTERASE OVCA2"/>
    <property type="match status" value="1"/>
</dbReference>
<evidence type="ECO:0000256" key="1">
    <source>
        <dbReference type="ARBA" id="ARBA00022801"/>
    </source>
</evidence>
<proteinExistence type="predicted"/>
<dbReference type="Proteomes" id="UP001610335">
    <property type="component" value="Unassembled WGS sequence"/>
</dbReference>
<keyword evidence="4" id="KW-1185">Reference proteome</keyword>
<reference evidence="3 4" key="1">
    <citation type="submission" date="2024-07" db="EMBL/GenBank/DDBJ databases">
        <title>Section-level genome sequencing and comparative genomics of Aspergillus sections Usti and Cavernicolus.</title>
        <authorList>
            <consortium name="Lawrence Berkeley National Laboratory"/>
            <person name="Nybo J.L."/>
            <person name="Vesth T.C."/>
            <person name="Theobald S."/>
            <person name="Frisvad J.C."/>
            <person name="Larsen T.O."/>
            <person name="Kjaerboelling I."/>
            <person name="Rothschild-Mancinelli K."/>
            <person name="Lyhne E.K."/>
            <person name="Kogle M.E."/>
            <person name="Barry K."/>
            <person name="Clum A."/>
            <person name="Na H."/>
            <person name="Ledsgaard L."/>
            <person name="Lin J."/>
            <person name="Lipzen A."/>
            <person name="Kuo A."/>
            <person name="Riley R."/>
            <person name="Mondo S."/>
            <person name="LaButti K."/>
            <person name="Haridas S."/>
            <person name="Pangalinan J."/>
            <person name="Salamov A.A."/>
            <person name="Simmons B.A."/>
            <person name="Magnuson J.K."/>
            <person name="Chen J."/>
            <person name="Drula E."/>
            <person name="Henrissat B."/>
            <person name="Wiebenga A."/>
            <person name="Lubbers R.J."/>
            <person name="Gomes A.C."/>
            <person name="Makela M.R."/>
            <person name="Stajich J."/>
            <person name="Grigoriev I.V."/>
            <person name="Mortensen U.H."/>
            <person name="De vries R.P."/>
            <person name="Baker S.E."/>
            <person name="Andersen M.R."/>
        </authorList>
    </citation>
    <scope>NUCLEOTIDE SEQUENCE [LARGE SCALE GENOMIC DNA]</scope>
    <source>
        <strain evidence="3 4">CBS 600.67</strain>
    </source>
</reference>
<dbReference type="PANTHER" id="PTHR48070:SF7">
    <property type="entry name" value="SERINE HYDROLASE FSH DOMAIN-CONTAINING PROTEIN-RELATED"/>
    <property type="match status" value="1"/>
</dbReference>
<evidence type="ECO:0000313" key="3">
    <source>
        <dbReference type="EMBL" id="KAL2831706.1"/>
    </source>
</evidence>
<dbReference type="InterPro" id="IPR029058">
    <property type="entry name" value="AB_hydrolase_fold"/>
</dbReference>
<evidence type="ECO:0000313" key="4">
    <source>
        <dbReference type="Proteomes" id="UP001610335"/>
    </source>
</evidence>
<accession>A0ABR4IVA5</accession>
<evidence type="ECO:0000259" key="2">
    <source>
        <dbReference type="Pfam" id="PF03959"/>
    </source>
</evidence>
<dbReference type="GO" id="GO:0016787">
    <property type="term" value="F:hydrolase activity"/>
    <property type="evidence" value="ECO:0007669"/>
    <property type="project" value="UniProtKB-KW"/>
</dbReference>
<keyword evidence="1 3" id="KW-0378">Hydrolase</keyword>
<dbReference type="Pfam" id="PF03959">
    <property type="entry name" value="FSH1"/>
    <property type="match status" value="1"/>
</dbReference>
<sequence length="225" mass="24280">MHFLCLHGVGTNSKILEMQTAALRYELGDGHTYDFGEGIFTQPLAPEVEALVTSDGTGFSYFDLEPGSDALQPVQDLEEFIAAEGPYDGVIAFSQGIILASTLIIRNSQEGKAPPFKCAIFFSPRLGPLDIGETSRTGNAVELDPSTSAGIITVPSALIWGDQDPDAPKAREIEVLFVPERFSTYVHHGGHEIPGTGANEAVIKSVNIIRRTIDAVNQYSMYAHV</sequence>
<organism evidence="3 4">
    <name type="scientific">Aspergillus cavernicola</name>
    <dbReference type="NCBI Taxonomy" id="176166"/>
    <lineage>
        <taxon>Eukaryota</taxon>
        <taxon>Fungi</taxon>
        <taxon>Dikarya</taxon>
        <taxon>Ascomycota</taxon>
        <taxon>Pezizomycotina</taxon>
        <taxon>Eurotiomycetes</taxon>
        <taxon>Eurotiomycetidae</taxon>
        <taxon>Eurotiales</taxon>
        <taxon>Aspergillaceae</taxon>
        <taxon>Aspergillus</taxon>
        <taxon>Aspergillus subgen. Nidulantes</taxon>
    </lineage>
</organism>
<comment type="caution">
    <text evidence="3">The sequence shown here is derived from an EMBL/GenBank/DDBJ whole genome shotgun (WGS) entry which is preliminary data.</text>
</comment>
<dbReference type="InterPro" id="IPR005645">
    <property type="entry name" value="FSH-like_dom"/>
</dbReference>
<feature type="domain" description="Serine hydrolase" evidence="2">
    <location>
        <begin position="2"/>
        <end position="195"/>
    </location>
</feature>
<dbReference type="EMBL" id="JBFXLS010000008">
    <property type="protein sequence ID" value="KAL2831706.1"/>
    <property type="molecule type" value="Genomic_DNA"/>
</dbReference>
<gene>
    <name evidence="3" type="ORF">BDW59DRAFT_157672</name>
</gene>
<dbReference type="InterPro" id="IPR050593">
    <property type="entry name" value="LovG"/>
</dbReference>
<dbReference type="SUPFAM" id="SSF53474">
    <property type="entry name" value="alpha/beta-Hydrolases"/>
    <property type="match status" value="1"/>
</dbReference>
<protein>
    <submittedName>
        <fullName evidence="3">Serine hydrolase FSH</fullName>
    </submittedName>
</protein>